<proteinExistence type="inferred from homology"/>
<comment type="similarity">
    <text evidence="2">Belongs to the TMEM9 family.</text>
</comment>
<name>A0A1E1WRA4_PECGO</name>
<evidence type="ECO:0000256" key="1">
    <source>
        <dbReference type="ARBA" id="ARBA00004370"/>
    </source>
</evidence>
<evidence type="ECO:0008006" key="9">
    <source>
        <dbReference type="Google" id="ProtNLM"/>
    </source>
</evidence>
<dbReference type="PANTHER" id="PTHR13064:SF6">
    <property type="entry name" value="TRANSMEMBRANE PROTEIN 9"/>
    <property type="match status" value="1"/>
</dbReference>
<comment type="subcellular location">
    <subcellularLocation>
        <location evidence="1">Membrane</location>
    </subcellularLocation>
</comment>
<organism evidence="8">
    <name type="scientific">Pectinophora gossypiella</name>
    <name type="common">Cotton pink bollworm</name>
    <name type="synonym">Depressaria gossypiella</name>
    <dbReference type="NCBI Taxonomy" id="13191"/>
    <lineage>
        <taxon>Eukaryota</taxon>
        <taxon>Metazoa</taxon>
        <taxon>Ecdysozoa</taxon>
        <taxon>Arthropoda</taxon>
        <taxon>Hexapoda</taxon>
        <taxon>Insecta</taxon>
        <taxon>Pterygota</taxon>
        <taxon>Neoptera</taxon>
        <taxon>Endopterygota</taxon>
        <taxon>Lepidoptera</taxon>
        <taxon>Glossata</taxon>
        <taxon>Ditrysia</taxon>
        <taxon>Gelechioidea</taxon>
        <taxon>Gelechiidae</taxon>
        <taxon>Apatetrinae</taxon>
        <taxon>Pectinophora</taxon>
    </lineage>
</organism>
<evidence type="ECO:0000313" key="8">
    <source>
        <dbReference type="EMBL" id="JAT89573.1"/>
    </source>
</evidence>
<dbReference type="AlphaFoldDB" id="A0A1E1WRA4"/>
<keyword evidence="5 6" id="KW-0472">Membrane</keyword>
<evidence type="ECO:0000256" key="7">
    <source>
        <dbReference type="SAM" id="SignalP"/>
    </source>
</evidence>
<dbReference type="OrthoDB" id="10059035at2759"/>
<dbReference type="PANTHER" id="PTHR13064">
    <property type="entry name" value="TRANSMEMBRANE PROTEIN 9 FAMILY MEMBER"/>
    <property type="match status" value="1"/>
</dbReference>
<sequence>MALKSYIIYSTLIFVCALAQHHEDKRCRCVCPSPAAVLNSSLSTDRKLFIANVPPSQCNCDGVILPRVGDEIKGHEQEFCPRCECKYESRNTTVIMVVVVIVVWLTTMLFVYMMFLMCLDPLINKKKVKLYQEYESEGEESRNLLTQVDEGGED</sequence>
<dbReference type="GO" id="GO:0005765">
    <property type="term" value="C:lysosomal membrane"/>
    <property type="evidence" value="ECO:0007669"/>
    <property type="project" value="InterPro"/>
</dbReference>
<keyword evidence="3 6" id="KW-0812">Transmembrane</keyword>
<keyword evidence="4 6" id="KW-1133">Transmembrane helix</keyword>
<accession>A0A1E1WRA4</accession>
<evidence type="ECO:0000256" key="2">
    <source>
        <dbReference type="ARBA" id="ARBA00007264"/>
    </source>
</evidence>
<evidence type="ECO:0000256" key="5">
    <source>
        <dbReference type="ARBA" id="ARBA00023136"/>
    </source>
</evidence>
<evidence type="ECO:0000256" key="4">
    <source>
        <dbReference type="ARBA" id="ARBA00022989"/>
    </source>
</evidence>
<evidence type="ECO:0000256" key="3">
    <source>
        <dbReference type="ARBA" id="ARBA00022692"/>
    </source>
</evidence>
<dbReference type="InterPro" id="IPR008853">
    <property type="entry name" value="TMEM9/TMEM9B"/>
</dbReference>
<feature type="signal peptide" evidence="7">
    <location>
        <begin position="1"/>
        <end position="19"/>
    </location>
</feature>
<protein>
    <recommendedName>
        <fullName evidence="9">Transmembrane protein 9</fullName>
    </recommendedName>
</protein>
<feature type="chain" id="PRO_5009115531" description="Transmembrane protein 9" evidence="7">
    <location>
        <begin position="20"/>
        <end position="154"/>
    </location>
</feature>
<feature type="transmembrane region" description="Helical" evidence="6">
    <location>
        <begin position="94"/>
        <end position="119"/>
    </location>
</feature>
<reference evidence="8" key="1">
    <citation type="submission" date="2015-09" db="EMBL/GenBank/DDBJ databases">
        <title>De novo assembly of Pectinophora gossypiella (Pink Bollworm) gut transcriptome.</title>
        <authorList>
            <person name="Tassone E.E."/>
        </authorList>
    </citation>
    <scope>NUCLEOTIDE SEQUENCE</scope>
</reference>
<dbReference type="EMBL" id="GDQN01001481">
    <property type="protein sequence ID" value="JAT89573.1"/>
    <property type="molecule type" value="Transcribed_RNA"/>
</dbReference>
<gene>
    <name evidence="8" type="ORF">g.4532</name>
</gene>
<dbReference type="Pfam" id="PF05434">
    <property type="entry name" value="Tmemb_9"/>
    <property type="match status" value="1"/>
</dbReference>
<keyword evidence="7" id="KW-0732">Signal</keyword>
<evidence type="ECO:0000256" key="6">
    <source>
        <dbReference type="SAM" id="Phobius"/>
    </source>
</evidence>